<dbReference type="Proteomes" id="UP000019330">
    <property type="component" value="Chromosome"/>
</dbReference>
<dbReference type="GO" id="GO:0050660">
    <property type="term" value="F:flavin adenine dinucleotide binding"/>
    <property type="evidence" value="ECO:0007669"/>
    <property type="project" value="InterPro"/>
</dbReference>
<gene>
    <name evidence="1" type="ORF">BCO_0059500</name>
</gene>
<dbReference type="eggNOG" id="COG1319">
    <property type="taxonomic scope" value="Bacteria"/>
</dbReference>
<evidence type="ECO:0000313" key="1">
    <source>
        <dbReference type="EMBL" id="AHH10739.1"/>
    </source>
</evidence>
<dbReference type="STRING" id="1313292.BCO_0059500"/>
<dbReference type="SUPFAM" id="SSF56176">
    <property type="entry name" value="FAD-binding/transporter-associated domain-like"/>
    <property type="match status" value="1"/>
</dbReference>
<sequence length="289" mass="34318">MSGVKVYYPENFNALVSLFNEDANNYIIYNEIDFHKNAEIFMNKNKEDSDNFFIINNFERFNKVSLKSNFLEMGPCVTYDTILQFGEKNIPRLFYEFISRLNDRIYLNSINIANGFYYKNTVFDLYPLLLSLDAQLEFKNILNKRTYTCNAYSINRDDYIESRHILFLSKLKFPITNLWNKSFCSRIFVDTFSFNILEETNIIFICVLLNVRRNIISDFLMKIFYNDKVITLRDFQVLLLNKSLPLSLVEIEDSIRVLDKNICDVKNFSLGEMSLRLIKNFYFNVLCNL</sequence>
<dbReference type="EMBL" id="CP005745">
    <property type="protein sequence ID" value="AHH10739.1"/>
    <property type="molecule type" value="Genomic_DNA"/>
</dbReference>
<dbReference type="PATRIC" id="fig|1313292.3.peg.593"/>
<dbReference type="OrthoDB" id="350208at2"/>
<dbReference type="AlphaFoldDB" id="W5SU52"/>
<evidence type="ECO:0000313" key="2">
    <source>
        <dbReference type="Proteomes" id="UP000019330"/>
    </source>
</evidence>
<name>W5SU52_9SPIR</name>
<proteinExistence type="predicted"/>
<accession>W5SU52</accession>
<dbReference type="InterPro" id="IPR036318">
    <property type="entry name" value="FAD-bd_PCMH-like_sf"/>
</dbReference>
<organism evidence="1 2">
    <name type="scientific">Borrelia coriaceae ATCC 43381</name>
    <dbReference type="NCBI Taxonomy" id="1408429"/>
    <lineage>
        <taxon>Bacteria</taxon>
        <taxon>Pseudomonadati</taxon>
        <taxon>Spirochaetota</taxon>
        <taxon>Spirochaetia</taxon>
        <taxon>Spirochaetales</taxon>
        <taxon>Borreliaceae</taxon>
        <taxon>Borrelia</taxon>
    </lineage>
</organism>
<dbReference type="HOGENOM" id="CLU_085286_0_0_12"/>
<keyword evidence="2" id="KW-1185">Reference proteome</keyword>
<reference evidence="1" key="1">
    <citation type="submission" date="2013-04" db="EMBL/GenBank/DDBJ databases">
        <title>Comparative Genomics of Relapsing Fever Spirochetes.</title>
        <authorList>
            <person name="Schwan T.G."/>
            <person name="Raffel S.J."/>
            <person name="Porcella S.F."/>
            <person name="Martens C.A."/>
            <person name="Bruno D.P."/>
            <person name="Ricklefs S.M."/>
            <person name="Barbian K.B."/>
        </authorList>
    </citation>
    <scope>NUCLEOTIDE SEQUENCE [LARGE SCALE GENOMIC DNA]</scope>
    <source>
        <strain evidence="1">Co53</strain>
    </source>
</reference>
<protein>
    <submittedName>
        <fullName evidence="1">Uncharacterized protein</fullName>
    </submittedName>
</protein>
<dbReference type="RefSeq" id="WP_025408167.1">
    <property type="nucleotide sequence ID" value="NZ_CP005745.1"/>
</dbReference>